<dbReference type="InterPro" id="IPR008978">
    <property type="entry name" value="HSP20-like_chaperone"/>
</dbReference>
<comment type="similarity">
    <text evidence="1 2">Belongs to the small heat shock protein (HSP20) family.</text>
</comment>
<dbReference type="PROSITE" id="PS01031">
    <property type="entry name" value="SHSP"/>
    <property type="match status" value="1"/>
</dbReference>
<dbReference type="InterPro" id="IPR002068">
    <property type="entry name" value="A-crystallin/Hsp20_dom"/>
</dbReference>
<proteinExistence type="inferred from homology"/>
<evidence type="ECO:0000259" key="3">
    <source>
        <dbReference type="PROSITE" id="PS01031"/>
    </source>
</evidence>
<dbReference type="CDD" id="cd06464">
    <property type="entry name" value="ACD_sHsps-like"/>
    <property type="match status" value="1"/>
</dbReference>
<comment type="caution">
    <text evidence="4">The sequence shown here is derived from an EMBL/GenBank/DDBJ whole genome shotgun (WGS) entry which is preliminary data.</text>
</comment>
<gene>
    <name evidence="4" type="ORF">GCM10009809_16630</name>
</gene>
<dbReference type="RefSeq" id="WP_344247503.1">
    <property type="nucleotide sequence ID" value="NZ_BAAAPM010000003.1"/>
</dbReference>
<evidence type="ECO:0000256" key="1">
    <source>
        <dbReference type="PROSITE-ProRule" id="PRU00285"/>
    </source>
</evidence>
<dbReference type="Proteomes" id="UP001501138">
    <property type="component" value="Unassembled WGS sequence"/>
</dbReference>
<name>A0ABP4VF70_9MICO</name>
<protein>
    <submittedName>
        <fullName evidence="4">Hsp20/alpha crystallin family protein</fullName>
    </submittedName>
</protein>
<organism evidence="4 5">
    <name type="scientific">Isoptericola hypogeus</name>
    <dbReference type="NCBI Taxonomy" id="300179"/>
    <lineage>
        <taxon>Bacteria</taxon>
        <taxon>Bacillati</taxon>
        <taxon>Actinomycetota</taxon>
        <taxon>Actinomycetes</taxon>
        <taxon>Micrococcales</taxon>
        <taxon>Promicromonosporaceae</taxon>
        <taxon>Isoptericola</taxon>
    </lineage>
</organism>
<dbReference type="Pfam" id="PF00011">
    <property type="entry name" value="HSP20"/>
    <property type="match status" value="1"/>
</dbReference>
<dbReference type="PANTHER" id="PTHR11527">
    <property type="entry name" value="HEAT-SHOCK PROTEIN 20 FAMILY MEMBER"/>
    <property type="match status" value="1"/>
</dbReference>
<reference evidence="5" key="1">
    <citation type="journal article" date="2019" name="Int. J. Syst. Evol. Microbiol.">
        <title>The Global Catalogue of Microorganisms (GCM) 10K type strain sequencing project: providing services to taxonomists for standard genome sequencing and annotation.</title>
        <authorList>
            <consortium name="The Broad Institute Genomics Platform"/>
            <consortium name="The Broad Institute Genome Sequencing Center for Infectious Disease"/>
            <person name="Wu L."/>
            <person name="Ma J."/>
        </authorList>
    </citation>
    <scope>NUCLEOTIDE SEQUENCE [LARGE SCALE GENOMIC DNA]</scope>
    <source>
        <strain evidence="5">JCM 15589</strain>
    </source>
</reference>
<dbReference type="EMBL" id="BAAAPM010000003">
    <property type="protein sequence ID" value="GAA1721632.1"/>
    <property type="molecule type" value="Genomic_DNA"/>
</dbReference>
<feature type="domain" description="SHSP" evidence="3">
    <location>
        <begin position="26"/>
        <end position="141"/>
    </location>
</feature>
<dbReference type="InterPro" id="IPR031107">
    <property type="entry name" value="Small_HSP"/>
</dbReference>
<keyword evidence="5" id="KW-1185">Reference proteome</keyword>
<dbReference type="SUPFAM" id="SSF49764">
    <property type="entry name" value="HSP20-like chaperones"/>
    <property type="match status" value="1"/>
</dbReference>
<evidence type="ECO:0000256" key="2">
    <source>
        <dbReference type="RuleBase" id="RU003616"/>
    </source>
</evidence>
<sequence length="142" mass="15555">MTTTLTRTPFADAWLRDLWTPRFADVARAEGPTPAADVYRDGEDLVARLDLPGVDPADDVTVEVEGRKLVVRGERKDQRSEESEGRRISEVRFGSFRRVVTLPRAVEPEAVRAAYDAGVLTVTVTGVFAGTAPQRIEVTTAA</sequence>
<dbReference type="Gene3D" id="2.60.40.790">
    <property type="match status" value="1"/>
</dbReference>
<evidence type="ECO:0000313" key="5">
    <source>
        <dbReference type="Proteomes" id="UP001501138"/>
    </source>
</evidence>
<accession>A0ABP4VF70</accession>
<evidence type="ECO:0000313" key="4">
    <source>
        <dbReference type="EMBL" id="GAA1721632.1"/>
    </source>
</evidence>